<evidence type="ECO:0000256" key="4">
    <source>
        <dbReference type="ARBA" id="ARBA00022989"/>
    </source>
</evidence>
<evidence type="ECO:0000256" key="1">
    <source>
        <dbReference type="ARBA" id="ARBA00004236"/>
    </source>
</evidence>
<keyword evidence="4 7" id="KW-1133">Transmembrane helix</keyword>
<reference evidence="8" key="2">
    <citation type="submission" date="2020-09" db="EMBL/GenBank/DDBJ databases">
        <authorList>
            <person name="Sun Q."/>
            <person name="Zhou Y."/>
        </authorList>
    </citation>
    <scope>NUCLEOTIDE SEQUENCE</scope>
    <source>
        <strain evidence="8">CGMCC 1.12987</strain>
    </source>
</reference>
<evidence type="ECO:0008006" key="10">
    <source>
        <dbReference type="Google" id="ProtNLM"/>
    </source>
</evidence>
<dbReference type="GO" id="GO:0016020">
    <property type="term" value="C:membrane"/>
    <property type="evidence" value="ECO:0007669"/>
    <property type="project" value="InterPro"/>
</dbReference>
<dbReference type="Pfam" id="PF04347">
    <property type="entry name" value="FliO"/>
    <property type="match status" value="1"/>
</dbReference>
<dbReference type="AlphaFoldDB" id="A0A917FVI0"/>
<evidence type="ECO:0000313" key="9">
    <source>
        <dbReference type="Proteomes" id="UP000644756"/>
    </source>
</evidence>
<accession>A0A917FVI0</accession>
<evidence type="ECO:0000256" key="2">
    <source>
        <dbReference type="ARBA" id="ARBA00022475"/>
    </source>
</evidence>
<keyword evidence="2" id="KW-1003">Cell membrane</keyword>
<sequence length="209" mass="23207">MRTLSMILFIIGAEFFLWTSSLSAAAANEGISNMDVPPQMKTDDNLLGSLAWVIIALLLIIGMIIVFVKFLSQRSRSFGMNRSIRTLGGVPLGQNKSLQVVEVAGRIYVVGVGEDVTLLDKIIEPEDAEAIIASMEQQSGRGLNVSSVTELIQKLRNRSKSEETDMELWNPPSSFQDILQDKLNRQAQQKQKVEAALKDSKHTDRLMDE</sequence>
<name>A0A917FVI0_9BACL</name>
<reference evidence="8" key="1">
    <citation type="journal article" date="2014" name="Int. J. Syst. Evol. Microbiol.">
        <title>Complete genome sequence of Corynebacterium casei LMG S-19264T (=DSM 44701T), isolated from a smear-ripened cheese.</title>
        <authorList>
            <consortium name="US DOE Joint Genome Institute (JGI-PGF)"/>
            <person name="Walter F."/>
            <person name="Albersmeier A."/>
            <person name="Kalinowski J."/>
            <person name="Ruckert C."/>
        </authorList>
    </citation>
    <scope>NUCLEOTIDE SEQUENCE</scope>
    <source>
        <strain evidence="8">CGMCC 1.12987</strain>
    </source>
</reference>
<keyword evidence="5 7" id="KW-0472">Membrane</keyword>
<feature type="region of interest" description="Disordered" evidence="6">
    <location>
        <begin position="189"/>
        <end position="209"/>
    </location>
</feature>
<dbReference type="Proteomes" id="UP000644756">
    <property type="component" value="Unassembled WGS sequence"/>
</dbReference>
<organism evidence="8 9">
    <name type="scientific">Paenibacillus abyssi</name>
    <dbReference type="NCBI Taxonomy" id="1340531"/>
    <lineage>
        <taxon>Bacteria</taxon>
        <taxon>Bacillati</taxon>
        <taxon>Bacillota</taxon>
        <taxon>Bacilli</taxon>
        <taxon>Bacillales</taxon>
        <taxon>Paenibacillaceae</taxon>
        <taxon>Paenibacillus</taxon>
    </lineage>
</organism>
<dbReference type="InterPro" id="IPR022781">
    <property type="entry name" value="Flagellar_biosynth_FliO"/>
</dbReference>
<dbReference type="GO" id="GO:0044781">
    <property type="term" value="P:bacterial-type flagellum organization"/>
    <property type="evidence" value="ECO:0007669"/>
    <property type="project" value="InterPro"/>
</dbReference>
<evidence type="ECO:0000256" key="6">
    <source>
        <dbReference type="SAM" id="MobiDB-lite"/>
    </source>
</evidence>
<dbReference type="EMBL" id="BMGR01000010">
    <property type="protein sequence ID" value="GGG12309.1"/>
    <property type="molecule type" value="Genomic_DNA"/>
</dbReference>
<proteinExistence type="predicted"/>
<evidence type="ECO:0000256" key="5">
    <source>
        <dbReference type="ARBA" id="ARBA00023136"/>
    </source>
</evidence>
<keyword evidence="3 7" id="KW-0812">Transmembrane</keyword>
<comment type="caution">
    <text evidence="8">The sequence shown here is derived from an EMBL/GenBank/DDBJ whole genome shotgun (WGS) entry which is preliminary data.</text>
</comment>
<keyword evidence="9" id="KW-1185">Reference proteome</keyword>
<evidence type="ECO:0000256" key="3">
    <source>
        <dbReference type="ARBA" id="ARBA00022692"/>
    </source>
</evidence>
<feature type="compositionally biased region" description="Basic and acidic residues" evidence="6">
    <location>
        <begin position="191"/>
        <end position="209"/>
    </location>
</feature>
<feature type="transmembrane region" description="Helical" evidence="7">
    <location>
        <begin position="50"/>
        <end position="72"/>
    </location>
</feature>
<gene>
    <name evidence="8" type="ORF">GCM10010916_31480</name>
</gene>
<evidence type="ECO:0000256" key="7">
    <source>
        <dbReference type="SAM" id="Phobius"/>
    </source>
</evidence>
<evidence type="ECO:0000313" key="8">
    <source>
        <dbReference type="EMBL" id="GGG12309.1"/>
    </source>
</evidence>
<protein>
    <recommendedName>
        <fullName evidence="10">Flagellar protein</fullName>
    </recommendedName>
</protein>
<comment type="subcellular location">
    <subcellularLocation>
        <location evidence="1">Cell membrane</location>
    </subcellularLocation>
</comment>